<dbReference type="PROSITE" id="PS51257">
    <property type="entry name" value="PROKAR_LIPOPROTEIN"/>
    <property type="match status" value="1"/>
</dbReference>
<evidence type="ECO:0000313" key="8">
    <source>
        <dbReference type="Proteomes" id="UP001499951"/>
    </source>
</evidence>
<dbReference type="EMBL" id="BAAADD010000005">
    <property type="protein sequence ID" value="GAA0570798.1"/>
    <property type="molecule type" value="Genomic_DNA"/>
</dbReference>
<dbReference type="InterPro" id="IPR026592">
    <property type="entry name" value="BamE"/>
</dbReference>
<dbReference type="Pfam" id="PF04355">
    <property type="entry name" value="BamE"/>
    <property type="match status" value="1"/>
</dbReference>
<dbReference type="Gene3D" id="3.30.1450.10">
    <property type="match status" value="1"/>
</dbReference>
<dbReference type="InterPro" id="IPR007450">
    <property type="entry name" value="BamE_dom"/>
</dbReference>
<evidence type="ECO:0000256" key="2">
    <source>
        <dbReference type="ARBA" id="ARBA00023136"/>
    </source>
</evidence>
<dbReference type="RefSeq" id="WP_166933973.1">
    <property type="nucleotide sequence ID" value="NZ_BAAADD010000005.1"/>
</dbReference>
<dbReference type="InterPro" id="IPR037873">
    <property type="entry name" value="BamE-like"/>
</dbReference>
<organism evidence="7 8">
    <name type="scientific">Rhizomicrobium electricum</name>
    <dbReference type="NCBI Taxonomy" id="480070"/>
    <lineage>
        <taxon>Bacteria</taxon>
        <taxon>Pseudomonadati</taxon>
        <taxon>Pseudomonadota</taxon>
        <taxon>Alphaproteobacteria</taxon>
        <taxon>Micropepsales</taxon>
        <taxon>Micropepsaceae</taxon>
        <taxon>Rhizomicrobium</taxon>
    </lineage>
</organism>
<evidence type="ECO:0000259" key="6">
    <source>
        <dbReference type="Pfam" id="PF04355"/>
    </source>
</evidence>
<keyword evidence="3" id="KW-0998">Cell outer membrane</keyword>
<evidence type="ECO:0000256" key="3">
    <source>
        <dbReference type="ARBA" id="ARBA00023237"/>
    </source>
</evidence>
<protein>
    <submittedName>
        <fullName evidence="7">Outer membrane protein assembly factor BamE</fullName>
    </submittedName>
</protein>
<evidence type="ECO:0000256" key="5">
    <source>
        <dbReference type="SAM" id="SignalP"/>
    </source>
</evidence>
<keyword evidence="8" id="KW-1185">Reference proteome</keyword>
<reference evidence="7 8" key="1">
    <citation type="journal article" date="2019" name="Int. J. Syst. Evol. Microbiol.">
        <title>The Global Catalogue of Microorganisms (GCM) 10K type strain sequencing project: providing services to taxonomists for standard genome sequencing and annotation.</title>
        <authorList>
            <consortium name="The Broad Institute Genomics Platform"/>
            <consortium name="The Broad Institute Genome Sequencing Center for Infectious Disease"/>
            <person name="Wu L."/>
            <person name="Ma J."/>
        </authorList>
    </citation>
    <scope>NUCLEOTIDE SEQUENCE [LARGE SCALE GENOMIC DNA]</scope>
    <source>
        <strain evidence="7 8">JCM 15089</strain>
    </source>
</reference>
<feature type="signal peptide" evidence="5">
    <location>
        <begin position="1"/>
        <end position="15"/>
    </location>
</feature>
<feature type="chain" id="PRO_5047358223" evidence="5">
    <location>
        <begin position="16"/>
        <end position="157"/>
    </location>
</feature>
<accession>A0ABN1EQD5</accession>
<sequence>MKKVVLFVAASIALAGCSPVISNRGYLENQDAEAGIAAGVDTKTTIEQKLGDPSVQAAFGTDAWYYISQQERQVAFFDPTITSRHILAIYFDKEGKVSDMKHFGLEDGNVVAFESRTTPTRGREMTFLQQLFNATPGMPGAQDQQERNPGGGGGPGR</sequence>
<name>A0ABN1EQD5_9PROT</name>
<dbReference type="PANTHER" id="PTHR37482:SF1">
    <property type="entry name" value="OUTER MEMBRANE PROTEIN ASSEMBLY FACTOR BAME"/>
    <property type="match status" value="1"/>
</dbReference>
<evidence type="ECO:0000256" key="4">
    <source>
        <dbReference type="SAM" id="MobiDB-lite"/>
    </source>
</evidence>
<gene>
    <name evidence="7" type="ORF">GCM10008942_19400</name>
</gene>
<feature type="domain" description="Outer membrane protein assembly factor BamE" evidence="6">
    <location>
        <begin position="25"/>
        <end position="99"/>
    </location>
</feature>
<evidence type="ECO:0000256" key="1">
    <source>
        <dbReference type="ARBA" id="ARBA00022729"/>
    </source>
</evidence>
<keyword evidence="2" id="KW-0472">Membrane</keyword>
<evidence type="ECO:0000313" key="7">
    <source>
        <dbReference type="EMBL" id="GAA0570798.1"/>
    </source>
</evidence>
<comment type="caution">
    <text evidence="7">The sequence shown here is derived from an EMBL/GenBank/DDBJ whole genome shotgun (WGS) entry which is preliminary data.</text>
</comment>
<proteinExistence type="predicted"/>
<dbReference type="Proteomes" id="UP001499951">
    <property type="component" value="Unassembled WGS sequence"/>
</dbReference>
<keyword evidence="1 5" id="KW-0732">Signal</keyword>
<dbReference type="PANTHER" id="PTHR37482">
    <property type="entry name" value="OUTER MEMBRANE PROTEIN ASSEMBLY FACTOR BAME"/>
    <property type="match status" value="1"/>
</dbReference>
<feature type="region of interest" description="Disordered" evidence="4">
    <location>
        <begin position="134"/>
        <end position="157"/>
    </location>
</feature>